<dbReference type="AlphaFoldDB" id="A0A9P9EK15"/>
<sequence>MARGTQGVRIIGLQHLDGHKLMNGKKTNSSSPDLISRTRSRIGSRGVVLTADSGAHPRRSSAAHTQGKLVRSVIEGMWAVVACSGAAAEETCRVEAAELQRDAWKRESWCVPKVPIPPKRPSDDSDDPLWDDNYRPAVLGRLAALRHIGLAQTHNRSRRCVCGRLAVGRATDSRNAGLGPRGTGDLGPTARGRRWTAATISPRLRHAKKLLDVDREDHRRRVVAVHLASSRLCPVPVCRCTGEVVLVVSRKE</sequence>
<protein>
    <submittedName>
        <fullName evidence="1">Uncharacterized protein</fullName>
    </submittedName>
</protein>
<evidence type="ECO:0000313" key="2">
    <source>
        <dbReference type="Proteomes" id="UP000700596"/>
    </source>
</evidence>
<proteinExistence type="predicted"/>
<organism evidence="1 2">
    <name type="scientific">Dendryphion nanum</name>
    <dbReference type="NCBI Taxonomy" id="256645"/>
    <lineage>
        <taxon>Eukaryota</taxon>
        <taxon>Fungi</taxon>
        <taxon>Dikarya</taxon>
        <taxon>Ascomycota</taxon>
        <taxon>Pezizomycotina</taxon>
        <taxon>Dothideomycetes</taxon>
        <taxon>Pleosporomycetidae</taxon>
        <taxon>Pleosporales</taxon>
        <taxon>Torulaceae</taxon>
        <taxon>Dendryphion</taxon>
    </lineage>
</organism>
<accession>A0A9P9EK15</accession>
<name>A0A9P9EK15_9PLEO</name>
<reference evidence="1" key="1">
    <citation type="journal article" date="2021" name="Nat. Commun.">
        <title>Genetic determinants of endophytism in the Arabidopsis root mycobiome.</title>
        <authorList>
            <person name="Mesny F."/>
            <person name="Miyauchi S."/>
            <person name="Thiergart T."/>
            <person name="Pickel B."/>
            <person name="Atanasova L."/>
            <person name="Karlsson M."/>
            <person name="Huettel B."/>
            <person name="Barry K.W."/>
            <person name="Haridas S."/>
            <person name="Chen C."/>
            <person name="Bauer D."/>
            <person name="Andreopoulos W."/>
            <person name="Pangilinan J."/>
            <person name="LaButti K."/>
            <person name="Riley R."/>
            <person name="Lipzen A."/>
            <person name="Clum A."/>
            <person name="Drula E."/>
            <person name="Henrissat B."/>
            <person name="Kohler A."/>
            <person name="Grigoriev I.V."/>
            <person name="Martin F.M."/>
            <person name="Hacquard S."/>
        </authorList>
    </citation>
    <scope>NUCLEOTIDE SEQUENCE</scope>
    <source>
        <strain evidence="1">MPI-CAGE-CH-0243</strain>
    </source>
</reference>
<comment type="caution">
    <text evidence="1">The sequence shown here is derived from an EMBL/GenBank/DDBJ whole genome shotgun (WGS) entry which is preliminary data.</text>
</comment>
<keyword evidence="2" id="KW-1185">Reference proteome</keyword>
<evidence type="ECO:0000313" key="1">
    <source>
        <dbReference type="EMBL" id="KAH7138236.1"/>
    </source>
</evidence>
<dbReference type="Proteomes" id="UP000700596">
    <property type="component" value="Unassembled WGS sequence"/>
</dbReference>
<dbReference type="EMBL" id="JAGMWT010000001">
    <property type="protein sequence ID" value="KAH7138236.1"/>
    <property type="molecule type" value="Genomic_DNA"/>
</dbReference>
<gene>
    <name evidence="1" type="ORF">B0J11DRAFT_500469</name>
</gene>